<dbReference type="Proteomes" id="UP001165189">
    <property type="component" value="Unassembled WGS sequence"/>
</dbReference>
<comment type="caution">
    <text evidence="2">The sequence shown here is derived from an EMBL/GenBank/DDBJ whole genome shotgun (WGS) entry which is preliminary data.</text>
</comment>
<proteinExistence type="predicted"/>
<evidence type="ECO:0000256" key="1">
    <source>
        <dbReference type="SAM" id="MobiDB-lite"/>
    </source>
</evidence>
<keyword evidence="3" id="KW-1185">Reference proteome</keyword>
<evidence type="ECO:0000313" key="3">
    <source>
        <dbReference type="Proteomes" id="UP001165189"/>
    </source>
</evidence>
<accession>A0ABQ6L5F9</accession>
<protein>
    <submittedName>
        <fullName evidence="2">Unnamed protein product</fullName>
    </submittedName>
</protein>
<organism evidence="2 3">
    <name type="scientific">Aspergillus oryzae var. brunneus</name>
    <dbReference type="NCBI Taxonomy" id="332754"/>
    <lineage>
        <taxon>Eukaryota</taxon>
        <taxon>Fungi</taxon>
        <taxon>Dikarya</taxon>
        <taxon>Ascomycota</taxon>
        <taxon>Pezizomycotina</taxon>
        <taxon>Eurotiomycetes</taxon>
        <taxon>Eurotiomycetidae</taxon>
        <taxon>Eurotiales</taxon>
        <taxon>Aspergillaceae</taxon>
        <taxon>Aspergillus</taxon>
        <taxon>Aspergillus subgen. Circumdati</taxon>
    </lineage>
</organism>
<dbReference type="EMBL" id="BSYB01000051">
    <property type="protein sequence ID" value="GMG51767.1"/>
    <property type="molecule type" value="Genomic_DNA"/>
</dbReference>
<sequence length="103" mass="12004">MDKWTEFTGSNLDPLRILRYPGQVLEAFERTVDSQPDLTDDTEDSDNEKKDSDQTEEENCTEERLTPLKTGVYRVHLPLRDIIPREDSYVLWVQVEVCFATPL</sequence>
<evidence type="ECO:0000313" key="2">
    <source>
        <dbReference type="EMBL" id="GMG51767.1"/>
    </source>
</evidence>
<feature type="region of interest" description="Disordered" evidence="1">
    <location>
        <begin position="29"/>
        <end position="64"/>
    </location>
</feature>
<gene>
    <name evidence="2" type="ORF">Aory05_001020500</name>
</gene>
<reference evidence="2" key="1">
    <citation type="submission" date="2023-04" db="EMBL/GenBank/DDBJ databases">
        <title>Aspergillus oryzae var. brunneus NBRC 4377.</title>
        <authorList>
            <person name="Ichikawa N."/>
            <person name="Sato H."/>
            <person name="Tonouchi N."/>
        </authorList>
    </citation>
    <scope>NUCLEOTIDE SEQUENCE</scope>
    <source>
        <strain evidence="2">NBRC 4377</strain>
    </source>
</reference>
<name>A0ABQ6L5F9_ASPOZ</name>